<dbReference type="PANTHER" id="PTHR23513:SF17">
    <property type="entry name" value="MEMBRANE PROTEIN"/>
    <property type="match status" value="1"/>
</dbReference>
<evidence type="ECO:0000256" key="1">
    <source>
        <dbReference type="ARBA" id="ARBA00004651"/>
    </source>
</evidence>
<feature type="compositionally biased region" description="Polar residues" evidence="6">
    <location>
        <begin position="1"/>
        <end position="10"/>
    </location>
</feature>
<gene>
    <name evidence="9" type="ORF">SAMN04488544_2774</name>
</gene>
<evidence type="ECO:0000256" key="7">
    <source>
        <dbReference type="SAM" id="Phobius"/>
    </source>
</evidence>
<dbReference type="InterPro" id="IPR020846">
    <property type="entry name" value="MFS_dom"/>
</dbReference>
<dbReference type="Gene3D" id="1.20.1250.20">
    <property type="entry name" value="MFS general substrate transporter like domains"/>
    <property type="match status" value="1"/>
</dbReference>
<keyword evidence="10" id="KW-1185">Reference proteome</keyword>
<dbReference type="CDD" id="cd06173">
    <property type="entry name" value="MFS_MefA_like"/>
    <property type="match status" value="1"/>
</dbReference>
<feature type="transmembrane region" description="Helical" evidence="7">
    <location>
        <begin position="422"/>
        <end position="441"/>
    </location>
</feature>
<sequence>MSRSVATDTATVGVGRRTAATRDPGSPRWGPGTNGARLVARRTEKTRSVGSPTRSVRPERRPTAPRRALPRPRDSGWWLFGYAHSLVGDQIFYVALTWVAVTIMSPAEVGLVLVLGSLPRAVVLLAGGVFVDRIGPKRVIIVSDVLRTLVMVAAAVLSGIGANGTLLIGALAAVFGVVDGFFLPAVGAAPAFVATLEAQTRLQALRTVVYRGAPMVGAPLASALLVAYGAVAAFGVAAFMFAASVVALALTRMTRPRPEEDDPSGSAGSAQGVVAEIRDGLRLVSRDRRLLVTVVVLAVLDFGFAGPMTAGVPLLAAERGWGAGGIGWVLGGFGVGAVVTAVLLTWRRPTVRAGVVAATGLTLMSLGLLALGLVDLAGLAPGDEVVLAGVCGALAGVGTGLFGTLINASLVISTPVRQLGRVMAVAALAGYVGDPVSFSLTGITSQVLGASSAFLFGGGFIMVAVVITWVSPAIRTLALPGTERRA</sequence>
<evidence type="ECO:0000256" key="4">
    <source>
        <dbReference type="ARBA" id="ARBA00022989"/>
    </source>
</evidence>
<dbReference type="GO" id="GO:0022857">
    <property type="term" value="F:transmembrane transporter activity"/>
    <property type="evidence" value="ECO:0007669"/>
    <property type="project" value="InterPro"/>
</dbReference>
<dbReference type="InterPro" id="IPR036259">
    <property type="entry name" value="MFS_trans_sf"/>
</dbReference>
<feature type="transmembrane region" description="Helical" evidence="7">
    <location>
        <begin position="290"/>
        <end position="314"/>
    </location>
</feature>
<name>A0A1H2MVU8_9ACTN</name>
<evidence type="ECO:0000313" key="9">
    <source>
        <dbReference type="EMBL" id="SDU97061.1"/>
    </source>
</evidence>
<evidence type="ECO:0000313" key="10">
    <source>
        <dbReference type="Proteomes" id="UP000198825"/>
    </source>
</evidence>
<proteinExistence type="predicted"/>
<dbReference type="SUPFAM" id="SSF103473">
    <property type="entry name" value="MFS general substrate transporter"/>
    <property type="match status" value="1"/>
</dbReference>
<feature type="transmembrane region" description="Helical" evidence="7">
    <location>
        <begin position="447"/>
        <end position="470"/>
    </location>
</feature>
<feature type="transmembrane region" description="Helical" evidence="7">
    <location>
        <begin position="76"/>
        <end position="103"/>
    </location>
</feature>
<feature type="transmembrane region" description="Helical" evidence="7">
    <location>
        <begin position="386"/>
        <end position="410"/>
    </location>
</feature>
<organism evidence="9 10">
    <name type="scientific">Microlunatus sagamiharensis</name>
    <dbReference type="NCBI Taxonomy" id="546874"/>
    <lineage>
        <taxon>Bacteria</taxon>
        <taxon>Bacillati</taxon>
        <taxon>Actinomycetota</taxon>
        <taxon>Actinomycetes</taxon>
        <taxon>Propionibacteriales</taxon>
        <taxon>Propionibacteriaceae</taxon>
        <taxon>Microlunatus</taxon>
    </lineage>
</organism>
<keyword evidence="5 7" id="KW-0472">Membrane</keyword>
<dbReference type="STRING" id="546874.SAMN04488544_2774"/>
<dbReference type="InterPro" id="IPR011701">
    <property type="entry name" value="MFS"/>
</dbReference>
<comment type="subcellular location">
    <subcellularLocation>
        <location evidence="1">Cell membrane</location>
        <topology evidence="1">Multi-pass membrane protein</topology>
    </subcellularLocation>
</comment>
<keyword evidence="4 7" id="KW-1133">Transmembrane helix</keyword>
<keyword evidence="2" id="KW-1003">Cell membrane</keyword>
<feature type="transmembrane region" description="Helical" evidence="7">
    <location>
        <begin position="353"/>
        <end position="374"/>
    </location>
</feature>
<accession>A0A1H2MVU8</accession>
<feature type="region of interest" description="Disordered" evidence="6">
    <location>
        <begin position="1"/>
        <end position="70"/>
    </location>
</feature>
<feature type="transmembrane region" description="Helical" evidence="7">
    <location>
        <begin position="232"/>
        <end position="250"/>
    </location>
</feature>
<feature type="transmembrane region" description="Helical" evidence="7">
    <location>
        <begin position="326"/>
        <end position="346"/>
    </location>
</feature>
<protein>
    <submittedName>
        <fullName evidence="9">Sugar phosphate permease</fullName>
    </submittedName>
</protein>
<dbReference type="Proteomes" id="UP000198825">
    <property type="component" value="Chromosome I"/>
</dbReference>
<dbReference type="PANTHER" id="PTHR23513">
    <property type="entry name" value="INTEGRAL MEMBRANE EFFLUX PROTEIN-RELATED"/>
    <property type="match status" value="1"/>
</dbReference>
<evidence type="ECO:0000256" key="5">
    <source>
        <dbReference type="ARBA" id="ARBA00023136"/>
    </source>
</evidence>
<evidence type="ECO:0000256" key="6">
    <source>
        <dbReference type="SAM" id="MobiDB-lite"/>
    </source>
</evidence>
<reference evidence="10" key="1">
    <citation type="submission" date="2016-10" db="EMBL/GenBank/DDBJ databases">
        <authorList>
            <person name="Varghese N."/>
            <person name="Submissions S."/>
        </authorList>
    </citation>
    <scope>NUCLEOTIDE SEQUENCE [LARGE SCALE GENOMIC DNA]</scope>
    <source>
        <strain evidence="10">DSM 21743</strain>
    </source>
</reference>
<dbReference type="AlphaFoldDB" id="A0A1H2MVU8"/>
<dbReference type="GO" id="GO:0005886">
    <property type="term" value="C:plasma membrane"/>
    <property type="evidence" value="ECO:0007669"/>
    <property type="project" value="UniProtKB-SubCell"/>
</dbReference>
<dbReference type="Pfam" id="PF07690">
    <property type="entry name" value="MFS_1"/>
    <property type="match status" value="1"/>
</dbReference>
<keyword evidence="3 7" id="KW-0812">Transmembrane</keyword>
<dbReference type="PROSITE" id="PS50850">
    <property type="entry name" value="MFS"/>
    <property type="match status" value="1"/>
</dbReference>
<feature type="domain" description="Major facilitator superfamily (MFS) profile" evidence="8">
    <location>
        <begin position="69"/>
        <end position="476"/>
    </location>
</feature>
<dbReference type="EMBL" id="LT629799">
    <property type="protein sequence ID" value="SDU97061.1"/>
    <property type="molecule type" value="Genomic_DNA"/>
</dbReference>
<feature type="transmembrane region" description="Helical" evidence="7">
    <location>
        <begin position="109"/>
        <end position="131"/>
    </location>
</feature>
<evidence type="ECO:0000256" key="3">
    <source>
        <dbReference type="ARBA" id="ARBA00022692"/>
    </source>
</evidence>
<evidence type="ECO:0000256" key="2">
    <source>
        <dbReference type="ARBA" id="ARBA00022475"/>
    </source>
</evidence>
<evidence type="ECO:0000259" key="8">
    <source>
        <dbReference type="PROSITE" id="PS50850"/>
    </source>
</evidence>